<dbReference type="GeneID" id="68292505"/>
<dbReference type="EMBL" id="BOLY01000004">
    <property type="protein sequence ID" value="GIZ43713.1"/>
    <property type="molecule type" value="Genomic_DNA"/>
</dbReference>
<dbReference type="AlphaFoldDB" id="A0A9P3FDV9"/>
<gene>
    <name evidence="1" type="ORF">CKM354_000693000</name>
</gene>
<name>A0A9P3FDV9_9PEZI</name>
<dbReference type="RefSeq" id="XP_044658200.1">
    <property type="nucleotide sequence ID" value="XM_044802265.1"/>
</dbReference>
<dbReference type="Proteomes" id="UP000825890">
    <property type="component" value="Unassembled WGS sequence"/>
</dbReference>
<dbReference type="InterPro" id="IPR038883">
    <property type="entry name" value="AN11006-like"/>
</dbReference>
<dbReference type="OrthoDB" id="3630389at2759"/>
<reference evidence="1 2" key="1">
    <citation type="submission" date="2021-01" db="EMBL/GenBank/DDBJ databases">
        <title>Cercospora kikuchii MAFF 305040 whole genome shotgun sequence.</title>
        <authorList>
            <person name="Kashiwa T."/>
            <person name="Suzuki T."/>
        </authorList>
    </citation>
    <scope>NUCLEOTIDE SEQUENCE [LARGE SCALE GENOMIC DNA]</scope>
    <source>
        <strain evidence="1 2">MAFF 305040</strain>
    </source>
</reference>
<organism evidence="1 2">
    <name type="scientific">Cercospora kikuchii</name>
    <dbReference type="NCBI Taxonomy" id="84275"/>
    <lineage>
        <taxon>Eukaryota</taxon>
        <taxon>Fungi</taxon>
        <taxon>Dikarya</taxon>
        <taxon>Ascomycota</taxon>
        <taxon>Pezizomycotina</taxon>
        <taxon>Dothideomycetes</taxon>
        <taxon>Dothideomycetidae</taxon>
        <taxon>Mycosphaerellales</taxon>
        <taxon>Mycosphaerellaceae</taxon>
        <taxon>Cercospora</taxon>
    </lineage>
</organism>
<keyword evidence="2" id="KW-1185">Reference proteome</keyword>
<protein>
    <submittedName>
        <fullName evidence="1">Uncharacterized protein</fullName>
    </submittedName>
</protein>
<dbReference type="PANTHER" id="PTHR42085">
    <property type="entry name" value="F-BOX DOMAIN-CONTAINING PROTEIN"/>
    <property type="match status" value="1"/>
</dbReference>
<sequence length="244" mass="27833">MDDSPLGKLAPEIRNTIYEHVLIHDEHIWVNMMHDSAGRPTRMRLINQKFNRRPTALLAVCRQTMEECTEMFYTNNRFRLGPTNIDNGTGNDITALGYFMSAIGVSNQFHLRHVAVAVIGTPRKYQLSIDIGSVKHGLFKQLRHIERHALRNPHIQVECLIGLKCYKELPAVTALLKDMRSWYASKYTAKKALGTFKQSDPDGKRSSRSLRVDRTKEAHCENVSKILDSYISAEDPCPYDSDSD</sequence>
<dbReference type="PANTHER" id="PTHR42085:SF6">
    <property type="entry name" value="F-BOX DOMAIN-CONTAINING PROTEIN"/>
    <property type="match status" value="1"/>
</dbReference>
<accession>A0A9P3FDV9</accession>
<comment type="caution">
    <text evidence="1">The sequence shown here is derived from an EMBL/GenBank/DDBJ whole genome shotgun (WGS) entry which is preliminary data.</text>
</comment>
<evidence type="ECO:0000313" key="1">
    <source>
        <dbReference type="EMBL" id="GIZ43713.1"/>
    </source>
</evidence>
<evidence type="ECO:0000313" key="2">
    <source>
        <dbReference type="Proteomes" id="UP000825890"/>
    </source>
</evidence>
<proteinExistence type="predicted"/>